<feature type="domain" description="Predicted pPIWI-associating nuclease group 2" evidence="2">
    <location>
        <begin position="157"/>
        <end position="279"/>
    </location>
</feature>
<dbReference type="Pfam" id="PF18166">
    <property type="entry name" value="pP_pnuc_2"/>
    <property type="match status" value="1"/>
</dbReference>
<name>A0A1T4JNF4_PORCN</name>
<reference evidence="3 4" key="1">
    <citation type="submission" date="2017-02" db="EMBL/GenBank/DDBJ databases">
        <authorList>
            <person name="Peterson S.W."/>
        </authorList>
    </citation>
    <scope>NUCLEOTIDE SEQUENCE [LARGE SCALE GENOMIC DNA]</scope>
    <source>
        <strain evidence="3 4">ATCC 700135</strain>
    </source>
</reference>
<dbReference type="AlphaFoldDB" id="A0A1T4JNF4"/>
<gene>
    <name evidence="3" type="ORF">SAMN02745205_00142</name>
</gene>
<protein>
    <submittedName>
        <fullName evidence="3">Uncharacterized protein</fullName>
    </submittedName>
</protein>
<dbReference type="Pfam" id="PF18165">
    <property type="entry name" value="pP_pnuc_1"/>
    <property type="match status" value="1"/>
</dbReference>
<sequence length="304" mass="35253">MDIDIFKAEIDKRLVGTFERELVEASLSNLEDVKNKLRFNNFSYSIRELTRHILERLAPDKNVMDTTWFKPNDPKKPKQITRKQRMKYAIQAGLSDTYIEEELGIDVEEIGNKVTDAINLLSKYTHVNPSTFNIPDADVKRMSESVMKAVILLFETIEESRKLLVHEMEESINKSIISNLFFDTIDSIDYLATHYEIEEFNVYDIVLQNIDESDVYFQANGTVSVKLQYGSDGDLRRGDGMTIEESFPFSGEFYGKICDNMSSFELETDTFEVDTDSHWGEDDDYIEKLIEEAENEAFKDKKEE</sequence>
<feature type="domain" description="Predicted pPIWI-associating nuclease" evidence="1">
    <location>
        <begin position="13"/>
        <end position="148"/>
    </location>
</feature>
<dbReference type="InterPro" id="IPR040556">
    <property type="entry name" value="pP_pnuc_1"/>
</dbReference>
<dbReference type="Proteomes" id="UP000189956">
    <property type="component" value="Unassembled WGS sequence"/>
</dbReference>
<evidence type="ECO:0000259" key="1">
    <source>
        <dbReference type="Pfam" id="PF18165"/>
    </source>
</evidence>
<evidence type="ECO:0000313" key="3">
    <source>
        <dbReference type="EMBL" id="SJZ31607.1"/>
    </source>
</evidence>
<dbReference type="RefSeq" id="WP_025003733.1">
    <property type="nucleotide sequence ID" value="NZ_FUWL01000003.1"/>
</dbReference>
<proteinExistence type="predicted"/>
<dbReference type="EMBL" id="FUWL01000003">
    <property type="protein sequence ID" value="SJZ31607.1"/>
    <property type="molecule type" value="Genomic_DNA"/>
</dbReference>
<evidence type="ECO:0000313" key="4">
    <source>
        <dbReference type="Proteomes" id="UP000189956"/>
    </source>
</evidence>
<dbReference type="InterPro" id="IPR041584">
    <property type="entry name" value="Put_pPIWI_pnuc_2"/>
</dbReference>
<accession>A0A1T4JNF4</accession>
<organism evidence="3 4">
    <name type="scientific">Porphyromonas cangingivalis</name>
    <dbReference type="NCBI Taxonomy" id="36874"/>
    <lineage>
        <taxon>Bacteria</taxon>
        <taxon>Pseudomonadati</taxon>
        <taxon>Bacteroidota</taxon>
        <taxon>Bacteroidia</taxon>
        <taxon>Bacteroidales</taxon>
        <taxon>Porphyromonadaceae</taxon>
        <taxon>Porphyromonas</taxon>
    </lineage>
</organism>
<evidence type="ECO:0000259" key="2">
    <source>
        <dbReference type="Pfam" id="PF18166"/>
    </source>
</evidence>